<evidence type="ECO:0000259" key="4">
    <source>
        <dbReference type="Pfam" id="PF05193"/>
    </source>
</evidence>
<name>A0A927ZUK5_9CLOT</name>
<dbReference type="Gene3D" id="3.30.830.10">
    <property type="entry name" value="Metalloenzyme, LuxS/M16 peptidase-like"/>
    <property type="match status" value="2"/>
</dbReference>
<feature type="domain" description="Peptidase M16 N-terminal" evidence="3">
    <location>
        <begin position="20"/>
        <end position="163"/>
    </location>
</feature>
<dbReference type="Proteomes" id="UP000768462">
    <property type="component" value="Unassembled WGS sequence"/>
</dbReference>
<reference evidence="5" key="1">
    <citation type="submission" date="2019-04" db="EMBL/GenBank/DDBJ databases">
        <title>Evolution of Biomass-Degrading Anaerobic Consortia Revealed by Metagenomics.</title>
        <authorList>
            <person name="Peng X."/>
        </authorList>
    </citation>
    <scope>NUCLEOTIDE SEQUENCE</scope>
    <source>
        <strain evidence="5">SIG254</strain>
    </source>
</reference>
<comment type="similarity">
    <text evidence="1 2">Belongs to the peptidase M16 family.</text>
</comment>
<evidence type="ECO:0000259" key="3">
    <source>
        <dbReference type="Pfam" id="PF00675"/>
    </source>
</evidence>
<dbReference type="InterPro" id="IPR050361">
    <property type="entry name" value="MPP/UQCRC_Complex"/>
</dbReference>
<dbReference type="GO" id="GO:0046872">
    <property type="term" value="F:metal ion binding"/>
    <property type="evidence" value="ECO:0007669"/>
    <property type="project" value="InterPro"/>
</dbReference>
<dbReference type="AlphaFoldDB" id="A0A927ZUK5"/>
<dbReference type="PANTHER" id="PTHR11851:SF49">
    <property type="entry name" value="MITOCHONDRIAL-PROCESSING PEPTIDASE SUBUNIT ALPHA"/>
    <property type="match status" value="1"/>
</dbReference>
<evidence type="ECO:0000313" key="5">
    <source>
        <dbReference type="EMBL" id="MBE6061108.1"/>
    </source>
</evidence>
<dbReference type="InterPro" id="IPR001431">
    <property type="entry name" value="Pept_M16_Zn_BS"/>
</dbReference>
<dbReference type="EMBL" id="SVCM01000150">
    <property type="protein sequence ID" value="MBE6061108.1"/>
    <property type="molecule type" value="Genomic_DNA"/>
</dbReference>
<organism evidence="5 6">
    <name type="scientific">Clostridium sulfidigenes</name>
    <dbReference type="NCBI Taxonomy" id="318464"/>
    <lineage>
        <taxon>Bacteria</taxon>
        <taxon>Bacillati</taxon>
        <taxon>Bacillota</taxon>
        <taxon>Clostridia</taxon>
        <taxon>Eubacteriales</taxon>
        <taxon>Clostridiaceae</taxon>
        <taxon>Clostridium</taxon>
    </lineage>
</organism>
<dbReference type="InterPro" id="IPR011765">
    <property type="entry name" value="Pept_M16_N"/>
</dbReference>
<dbReference type="GO" id="GO:0006508">
    <property type="term" value="P:proteolysis"/>
    <property type="evidence" value="ECO:0007669"/>
    <property type="project" value="InterPro"/>
</dbReference>
<dbReference type="GO" id="GO:0004222">
    <property type="term" value="F:metalloendopeptidase activity"/>
    <property type="evidence" value="ECO:0007669"/>
    <property type="project" value="InterPro"/>
</dbReference>
<feature type="domain" description="Peptidase M16 C-terminal" evidence="4">
    <location>
        <begin position="170"/>
        <end position="332"/>
    </location>
</feature>
<dbReference type="PROSITE" id="PS00143">
    <property type="entry name" value="INSULINASE"/>
    <property type="match status" value="1"/>
</dbReference>
<proteinExistence type="inferred from homology"/>
<dbReference type="SUPFAM" id="SSF63411">
    <property type="entry name" value="LuxS/MPP-like metallohydrolase"/>
    <property type="match status" value="2"/>
</dbReference>
<evidence type="ECO:0000313" key="6">
    <source>
        <dbReference type="Proteomes" id="UP000768462"/>
    </source>
</evidence>
<protein>
    <submittedName>
        <fullName evidence="5">Insulinase family protein</fullName>
    </submittedName>
</protein>
<gene>
    <name evidence="5" type="ORF">E7215_13180</name>
</gene>
<dbReference type="InterPro" id="IPR007863">
    <property type="entry name" value="Peptidase_M16_C"/>
</dbReference>
<evidence type="ECO:0000256" key="2">
    <source>
        <dbReference type="RuleBase" id="RU004447"/>
    </source>
</evidence>
<dbReference type="Pfam" id="PF00675">
    <property type="entry name" value="Peptidase_M16"/>
    <property type="match status" value="1"/>
</dbReference>
<dbReference type="Pfam" id="PF05193">
    <property type="entry name" value="Peptidase_M16_C"/>
    <property type="match status" value="1"/>
</dbReference>
<accession>A0A927ZUK5</accession>
<dbReference type="PANTHER" id="PTHR11851">
    <property type="entry name" value="METALLOPROTEASE"/>
    <property type="match status" value="1"/>
</dbReference>
<dbReference type="InterPro" id="IPR011249">
    <property type="entry name" value="Metalloenz_LuxS/M16"/>
</dbReference>
<evidence type="ECO:0000256" key="1">
    <source>
        <dbReference type="ARBA" id="ARBA00007261"/>
    </source>
</evidence>
<sequence>MKKFLFDTMETYLENGLRLITIKKETQIASLNIGVMVGAVCEENQERGISHFIEHMLFKGTVNRDNEKLNSDLENLGGEYNAYTDYMSTVFNTTTLNEELDVSLELISDLLQHPTFLEEHIEKERGVILAELRSGKDDVEDLSFQKINDMAFTHSPLKIDVIGKEEIVKSISREDLIRYYNNHYVSNNTVITVVSSYEHEYVIELVKKYFSQWKRKEVNKPILNFEKNKDKIKITHRDNMEQSTIIYLYTFNDLTKKEELALRILNHKFGESSNSILFRELREDRGLAYDIYTSLDLTNNLKTLYIYAAVAPEDVDATIETINNCIEKIKEEIIVFDGNTINLMKKVFKTAIASTLEDSTDLGNYVVHQAMEEDNLYQFNEDMENLNYIVAQDLYEVAKKVLNKPTIHVLLCDRE</sequence>
<comment type="caution">
    <text evidence="5">The sequence shown here is derived from an EMBL/GenBank/DDBJ whole genome shotgun (WGS) entry which is preliminary data.</text>
</comment>